<dbReference type="InterPro" id="IPR018960">
    <property type="entry name" value="DUF1990"/>
</dbReference>
<evidence type="ECO:0000256" key="1">
    <source>
        <dbReference type="SAM" id="MobiDB-lite"/>
    </source>
</evidence>
<dbReference type="Proteomes" id="UP000317835">
    <property type="component" value="Chromosome"/>
</dbReference>
<keyword evidence="4" id="KW-1185">Reference proteome</keyword>
<evidence type="ECO:0000259" key="2">
    <source>
        <dbReference type="Pfam" id="PF09348"/>
    </source>
</evidence>
<evidence type="ECO:0000313" key="3">
    <source>
        <dbReference type="EMBL" id="QDV33471.1"/>
    </source>
</evidence>
<dbReference type="AlphaFoldDB" id="A0A518GXZ8"/>
<reference evidence="3 4" key="1">
    <citation type="submission" date="2019-02" db="EMBL/GenBank/DDBJ databases">
        <title>Deep-cultivation of Planctomycetes and their phenomic and genomic characterization uncovers novel biology.</title>
        <authorList>
            <person name="Wiegand S."/>
            <person name="Jogler M."/>
            <person name="Boedeker C."/>
            <person name="Pinto D."/>
            <person name="Vollmers J."/>
            <person name="Rivas-Marin E."/>
            <person name="Kohn T."/>
            <person name="Peeters S.H."/>
            <person name="Heuer A."/>
            <person name="Rast P."/>
            <person name="Oberbeckmann S."/>
            <person name="Bunk B."/>
            <person name="Jeske O."/>
            <person name="Meyerdierks A."/>
            <person name="Storesund J.E."/>
            <person name="Kallscheuer N."/>
            <person name="Luecker S."/>
            <person name="Lage O.M."/>
            <person name="Pohl T."/>
            <person name="Merkel B.J."/>
            <person name="Hornburger P."/>
            <person name="Mueller R.-W."/>
            <person name="Bruemmer F."/>
            <person name="Labrenz M."/>
            <person name="Spormann A.M."/>
            <person name="Op den Camp H."/>
            <person name="Overmann J."/>
            <person name="Amann R."/>
            <person name="Jetten M.S.M."/>
            <person name="Mascher T."/>
            <person name="Medema M.H."/>
            <person name="Devos D.P."/>
            <person name="Kaster A.-K."/>
            <person name="Ovreas L."/>
            <person name="Rohde M."/>
            <person name="Galperin M.Y."/>
            <person name="Jogler C."/>
        </authorList>
    </citation>
    <scope>NUCLEOTIDE SEQUENCE [LARGE SCALE GENOMIC DNA]</scope>
    <source>
        <strain evidence="3 4">ElP</strain>
    </source>
</reference>
<dbReference type="RefSeq" id="WP_197446761.1">
    <property type="nucleotide sequence ID" value="NZ_CP036426.1"/>
</dbReference>
<dbReference type="EMBL" id="CP036426">
    <property type="protein sequence ID" value="QDV33471.1"/>
    <property type="molecule type" value="Genomic_DNA"/>
</dbReference>
<dbReference type="Pfam" id="PF09348">
    <property type="entry name" value="DUF1990"/>
    <property type="match status" value="1"/>
</dbReference>
<sequence length="242" mass="27794">MELARTHAPWPWRFGRGWSEGELQAMLAALSDRPVNFDEPADRMTVAHGWTVDGSHDSLGVEAEGPPEPDGIYQRARQGVINYDFSDPSIVVGHFDPDAPALDRDMLLELKVLGFRFLGGCRVTEVREQTQQGFTVFGFRYDTLAGHIERGFEWFLLTKDHLSGEVHFQIEAHWLLGDFPNWWSRVGFLLIGERYRHRWRVRAPERLRRLARDPAPHRISEPGKLAHRGDPEPHRTEPSSGR</sequence>
<dbReference type="KEGG" id="tpla:ElP_13430"/>
<feature type="region of interest" description="Disordered" evidence="1">
    <location>
        <begin position="212"/>
        <end position="242"/>
    </location>
</feature>
<feature type="compositionally biased region" description="Basic and acidic residues" evidence="1">
    <location>
        <begin position="227"/>
        <end position="242"/>
    </location>
</feature>
<proteinExistence type="predicted"/>
<feature type="domain" description="DUF1990" evidence="2">
    <location>
        <begin position="46"/>
        <end position="175"/>
    </location>
</feature>
<gene>
    <name evidence="3" type="ORF">ElP_13430</name>
</gene>
<feature type="compositionally biased region" description="Basic and acidic residues" evidence="1">
    <location>
        <begin position="212"/>
        <end position="221"/>
    </location>
</feature>
<protein>
    <recommendedName>
        <fullName evidence="2">DUF1990 domain-containing protein</fullName>
    </recommendedName>
</protein>
<accession>A0A518GXZ8</accession>
<organism evidence="3 4">
    <name type="scientific">Tautonia plasticadhaerens</name>
    <dbReference type="NCBI Taxonomy" id="2527974"/>
    <lineage>
        <taxon>Bacteria</taxon>
        <taxon>Pseudomonadati</taxon>
        <taxon>Planctomycetota</taxon>
        <taxon>Planctomycetia</taxon>
        <taxon>Isosphaerales</taxon>
        <taxon>Isosphaeraceae</taxon>
        <taxon>Tautonia</taxon>
    </lineage>
</organism>
<evidence type="ECO:0000313" key="4">
    <source>
        <dbReference type="Proteomes" id="UP000317835"/>
    </source>
</evidence>
<name>A0A518GXZ8_9BACT</name>